<dbReference type="RefSeq" id="WP_003854498.1">
    <property type="nucleotide sequence ID" value="NZ_JAAOYN010000001.1"/>
</dbReference>
<dbReference type="AlphaFoldDB" id="A0AB36IF47"/>
<name>A0AB36IF47_CORGT</name>
<sequence length="231" mass="25381">MNTGHNFLDGFGAHFPQRSAMILHREGEGEETRHQLKCLLDPSKRIAKFNLTDPVYKGDVLELEDPRGGTERFYVIDVIIHDNGNDPNFSRFSHLEVSYSRTKPSSVAPSPNGSWIQVTGDGNQITVGSHSVSQNTQSFTISTEYSSLVDAVKQALAAIEDASPVSEEEKEVARESSKELIAELSKEDPNRSALHRALAAIKGILGSIMMTATETGSKEIAQQLFEQLQLP</sequence>
<comment type="caution">
    <text evidence="1">The sequence shown here is derived from an EMBL/GenBank/DDBJ whole genome shotgun (WGS) entry which is preliminary data.</text>
</comment>
<organism evidence="1 2">
    <name type="scientific">Corynebacterium glutamicum</name>
    <name type="common">Brevibacterium saccharolyticum</name>
    <dbReference type="NCBI Taxonomy" id="1718"/>
    <lineage>
        <taxon>Bacteria</taxon>
        <taxon>Bacillati</taxon>
        <taxon>Actinomycetota</taxon>
        <taxon>Actinomycetes</taxon>
        <taxon>Mycobacteriales</taxon>
        <taxon>Corynebacteriaceae</taxon>
        <taxon>Corynebacterium</taxon>
    </lineage>
</organism>
<dbReference type="Proteomes" id="UP000186091">
    <property type="component" value="Unassembled WGS sequence"/>
</dbReference>
<evidence type="ECO:0000313" key="1">
    <source>
        <dbReference type="EMBL" id="OKX81006.1"/>
    </source>
</evidence>
<proteinExistence type="predicted"/>
<dbReference type="EMBL" id="LOQT01000019">
    <property type="protein sequence ID" value="OKX81006.1"/>
    <property type="molecule type" value="Genomic_DNA"/>
</dbReference>
<gene>
    <name evidence="1" type="ORF">AUP69_09130</name>
</gene>
<evidence type="ECO:0000313" key="2">
    <source>
        <dbReference type="Proteomes" id="UP000186091"/>
    </source>
</evidence>
<reference evidence="1 2" key="1">
    <citation type="submission" date="2015-12" db="EMBL/GenBank/DDBJ databases">
        <title>Genome sequence of Corynebacterium AS 1.542.</title>
        <authorList>
            <person name="Yang J."/>
            <person name="Yang S."/>
        </authorList>
    </citation>
    <scope>NUCLEOTIDE SEQUENCE [LARGE SCALE GENOMIC DNA]</scope>
    <source>
        <strain evidence="1 2">AS 1.542</strain>
    </source>
</reference>
<protein>
    <submittedName>
        <fullName evidence="1">Uncharacterized protein</fullName>
    </submittedName>
</protein>
<accession>A0AB36IF47</accession>